<dbReference type="SUPFAM" id="SSF55681">
    <property type="entry name" value="Class II aaRS and biotin synthetases"/>
    <property type="match status" value="1"/>
</dbReference>
<evidence type="ECO:0000256" key="5">
    <source>
        <dbReference type="ARBA" id="ARBA00024227"/>
    </source>
</evidence>
<evidence type="ECO:0000256" key="7">
    <source>
        <dbReference type="SAM" id="MobiDB-lite"/>
    </source>
</evidence>
<evidence type="ECO:0000256" key="2">
    <source>
        <dbReference type="ARBA" id="ARBA00022741"/>
    </source>
</evidence>
<evidence type="ECO:0000313" key="9">
    <source>
        <dbReference type="EMBL" id="OXC72650.1"/>
    </source>
</evidence>
<dbReference type="InterPro" id="IPR003142">
    <property type="entry name" value="BPL_C"/>
</dbReference>
<protein>
    <recommendedName>
        <fullName evidence="5">biotin--[biotin carboxyl-carrier protein] ligase</fullName>
        <ecNumber evidence="5">6.3.4.15</ecNumber>
    </recommendedName>
</protein>
<dbReference type="NCBIfam" id="TIGR00121">
    <property type="entry name" value="birA_ligase"/>
    <property type="match status" value="1"/>
</dbReference>
<dbReference type="NCBIfam" id="NF005405">
    <property type="entry name" value="PRK06955.1"/>
    <property type="match status" value="1"/>
</dbReference>
<dbReference type="InterPro" id="IPR004143">
    <property type="entry name" value="BPL_LPL_catalytic"/>
</dbReference>
<evidence type="ECO:0000256" key="3">
    <source>
        <dbReference type="ARBA" id="ARBA00022840"/>
    </source>
</evidence>
<feature type="domain" description="BPL/LPL catalytic" evidence="8">
    <location>
        <begin position="49"/>
        <end position="247"/>
    </location>
</feature>
<dbReference type="RefSeq" id="WP_089165570.1">
    <property type="nucleotide sequence ID" value="NZ_MTHB01000272.1"/>
</dbReference>
<dbReference type="SUPFAM" id="SSF50037">
    <property type="entry name" value="C-terminal domain of transcriptional repressors"/>
    <property type="match status" value="1"/>
</dbReference>
<dbReference type="InterPro" id="IPR004408">
    <property type="entry name" value="Biotin_CoA_COase_ligase"/>
</dbReference>
<keyword evidence="1 9" id="KW-0436">Ligase</keyword>
<keyword evidence="4" id="KW-0092">Biotin</keyword>
<feature type="region of interest" description="Disordered" evidence="7">
    <location>
        <begin position="53"/>
        <end position="76"/>
    </location>
</feature>
<sequence>MNSSNSSFPLDAAWRIDRDRLMSLAARPVRDWPIEIVDETGSTNADLMAQLKEQPRNKTSASASSPGSFSPRSTLKAADGTPFVRVAYLQTAGRGRRGRAWVAQPGNALLFSIACVLPRPLEGLAGLSLAAGTAVLDALNSLPLAASARLALKWPNDILLDDGKLAGILIETAWNTPRASAVVIGIGINLHGAAELAAELDEAQRRNALPVPGNLPASLSRAWPDANLTDTLAAVLNALDATLARFAADGFRPFRQQWLAAHAYAGREVVLLEQGVEVARGVAVGIDDNGQLQIDTPTGLRTATTGDVSLRLAEQRP</sequence>
<organism evidence="9 10">
    <name type="scientific">Caballeronia sordidicola</name>
    <name type="common">Burkholderia sordidicola</name>
    <dbReference type="NCBI Taxonomy" id="196367"/>
    <lineage>
        <taxon>Bacteria</taxon>
        <taxon>Pseudomonadati</taxon>
        <taxon>Pseudomonadota</taxon>
        <taxon>Betaproteobacteria</taxon>
        <taxon>Burkholderiales</taxon>
        <taxon>Burkholderiaceae</taxon>
        <taxon>Caballeronia</taxon>
    </lineage>
</organism>
<feature type="compositionally biased region" description="Low complexity" evidence="7">
    <location>
        <begin position="60"/>
        <end position="73"/>
    </location>
</feature>
<dbReference type="Pfam" id="PF03099">
    <property type="entry name" value="BPL_LplA_LipB"/>
    <property type="match status" value="1"/>
</dbReference>
<evidence type="ECO:0000259" key="8">
    <source>
        <dbReference type="PROSITE" id="PS51733"/>
    </source>
</evidence>
<dbReference type="PANTHER" id="PTHR12835">
    <property type="entry name" value="BIOTIN PROTEIN LIGASE"/>
    <property type="match status" value="1"/>
</dbReference>
<name>A0A226WPA1_CABSO</name>
<dbReference type="EMBL" id="MTHB01000272">
    <property type="protein sequence ID" value="OXC72650.1"/>
    <property type="molecule type" value="Genomic_DNA"/>
</dbReference>
<dbReference type="Gene3D" id="3.30.930.10">
    <property type="entry name" value="Bira Bifunctional Protein, Domain 2"/>
    <property type="match status" value="1"/>
</dbReference>
<dbReference type="GO" id="GO:0004077">
    <property type="term" value="F:biotin--[biotin carboxyl-carrier protein] ligase activity"/>
    <property type="evidence" value="ECO:0007669"/>
    <property type="project" value="UniProtKB-EC"/>
</dbReference>
<dbReference type="PANTHER" id="PTHR12835:SF5">
    <property type="entry name" value="BIOTIN--PROTEIN LIGASE"/>
    <property type="match status" value="1"/>
</dbReference>
<proteinExistence type="predicted"/>
<evidence type="ECO:0000256" key="4">
    <source>
        <dbReference type="ARBA" id="ARBA00023267"/>
    </source>
</evidence>
<keyword evidence="2" id="KW-0547">Nucleotide-binding</keyword>
<reference evidence="10" key="1">
    <citation type="submission" date="2017-01" db="EMBL/GenBank/DDBJ databases">
        <title>Genome Analysis of Deinococcus marmoris KOPRI26562.</title>
        <authorList>
            <person name="Kim J.H."/>
            <person name="Oh H.-M."/>
        </authorList>
    </citation>
    <scope>NUCLEOTIDE SEQUENCE [LARGE SCALE GENOMIC DNA]</scope>
    <source>
        <strain evidence="10">PAMC 26633</strain>
    </source>
</reference>
<dbReference type="Proteomes" id="UP000214720">
    <property type="component" value="Unassembled WGS sequence"/>
</dbReference>
<accession>A0A226WPA1</accession>
<keyword evidence="3" id="KW-0067">ATP-binding</keyword>
<dbReference type="GO" id="GO:0005524">
    <property type="term" value="F:ATP binding"/>
    <property type="evidence" value="ECO:0007669"/>
    <property type="project" value="UniProtKB-KW"/>
</dbReference>
<dbReference type="OrthoDB" id="9807064at2"/>
<evidence type="ECO:0000256" key="6">
    <source>
        <dbReference type="ARBA" id="ARBA00047846"/>
    </source>
</evidence>
<dbReference type="PROSITE" id="PS51733">
    <property type="entry name" value="BPL_LPL_CATALYTIC"/>
    <property type="match status" value="1"/>
</dbReference>
<dbReference type="Gene3D" id="2.30.30.100">
    <property type="match status" value="1"/>
</dbReference>
<dbReference type="EC" id="6.3.4.15" evidence="5"/>
<comment type="caution">
    <text evidence="9">The sequence shown here is derived from an EMBL/GenBank/DDBJ whole genome shotgun (WGS) entry which is preliminary data.</text>
</comment>
<dbReference type="CDD" id="cd16442">
    <property type="entry name" value="BPL"/>
    <property type="match status" value="1"/>
</dbReference>
<dbReference type="Pfam" id="PF02237">
    <property type="entry name" value="BPL_C"/>
    <property type="match status" value="1"/>
</dbReference>
<dbReference type="GO" id="GO:0005737">
    <property type="term" value="C:cytoplasm"/>
    <property type="evidence" value="ECO:0007669"/>
    <property type="project" value="TreeGrafter"/>
</dbReference>
<dbReference type="InterPro" id="IPR008988">
    <property type="entry name" value="Transcriptional_repressor_C"/>
</dbReference>
<dbReference type="InterPro" id="IPR045864">
    <property type="entry name" value="aa-tRNA-synth_II/BPL/LPL"/>
</dbReference>
<dbReference type="eggNOG" id="COG0340">
    <property type="taxonomic scope" value="Bacteria"/>
</dbReference>
<evidence type="ECO:0000313" key="10">
    <source>
        <dbReference type="Proteomes" id="UP000214720"/>
    </source>
</evidence>
<dbReference type="AlphaFoldDB" id="A0A226WPA1"/>
<evidence type="ECO:0000256" key="1">
    <source>
        <dbReference type="ARBA" id="ARBA00022598"/>
    </source>
</evidence>
<gene>
    <name evidence="9" type="ORF">BSU04_40935</name>
</gene>
<comment type="catalytic activity">
    <reaction evidence="6">
        <text>biotin + L-lysyl-[protein] + ATP = N(6)-biotinyl-L-lysyl-[protein] + AMP + diphosphate + H(+)</text>
        <dbReference type="Rhea" id="RHEA:11756"/>
        <dbReference type="Rhea" id="RHEA-COMP:9752"/>
        <dbReference type="Rhea" id="RHEA-COMP:10505"/>
        <dbReference type="ChEBI" id="CHEBI:15378"/>
        <dbReference type="ChEBI" id="CHEBI:29969"/>
        <dbReference type="ChEBI" id="CHEBI:30616"/>
        <dbReference type="ChEBI" id="CHEBI:33019"/>
        <dbReference type="ChEBI" id="CHEBI:57586"/>
        <dbReference type="ChEBI" id="CHEBI:83144"/>
        <dbReference type="ChEBI" id="CHEBI:456215"/>
        <dbReference type="EC" id="6.3.4.15"/>
    </reaction>
</comment>